<keyword evidence="3" id="KW-0862">Zinc</keyword>
<evidence type="ECO:0000256" key="4">
    <source>
        <dbReference type="PROSITE-ProRule" id="PRU00175"/>
    </source>
</evidence>
<evidence type="ECO:0000256" key="2">
    <source>
        <dbReference type="ARBA" id="ARBA00022771"/>
    </source>
</evidence>
<evidence type="ECO:0000259" key="5">
    <source>
        <dbReference type="PROSITE" id="PS50089"/>
    </source>
</evidence>
<evidence type="ECO:0000313" key="7">
    <source>
        <dbReference type="Proteomes" id="UP001152622"/>
    </source>
</evidence>
<sequence>MRDVGMELLRRIFSSIGFDCLKRAPSSTPSSPVKAVECDPPHCQCCIEFDVRLKRLSCGHLFCDRCTDRIINRAFRDIEGLSDYPCPMCKSITRLSGSAGALPTELSLSRTPGDASPVSPLQKQVIREEEEEDEGVPGDGGGTGVLSCVERPEPGLVTVAHTRPGYLLKGGGDVHVTCEVWGWGARTGMVFQSHCEALQKCQIGPYNTERLLLFLDLHRQLVQKGNWWEET</sequence>
<dbReference type="InterPro" id="IPR013083">
    <property type="entry name" value="Znf_RING/FYVE/PHD"/>
</dbReference>
<gene>
    <name evidence="6" type="ORF">SKAU_G00408440</name>
</gene>
<name>A0A9Q1IC93_SYNKA</name>
<dbReference type="Pfam" id="PF00097">
    <property type="entry name" value="zf-C3HC4"/>
    <property type="match status" value="1"/>
</dbReference>
<dbReference type="InterPro" id="IPR001841">
    <property type="entry name" value="Znf_RING"/>
</dbReference>
<evidence type="ECO:0000256" key="1">
    <source>
        <dbReference type="ARBA" id="ARBA00022723"/>
    </source>
</evidence>
<dbReference type="PROSITE" id="PS50089">
    <property type="entry name" value="ZF_RING_2"/>
    <property type="match status" value="1"/>
</dbReference>
<dbReference type="InterPro" id="IPR018957">
    <property type="entry name" value="Znf_C3HC4_RING-type"/>
</dbReference>
<dbReference type="SUPFAM" id="SSF57850">
    <property type="entry name" value="RING/U-box"/>
    <property type="match status" value="1"/>
</dbReference>
<accession>A0A9Q1IC93</accession>
<dbReference type="OrthoDB" id="5588846at2759"/>
<evidence type="ECO:0000313" key="6">
    <source>
        <dbReference type="EMBL" id="KAJ8335205.1"/>
    </source>
</evidence>
<dbReference type="GO" id="GO:0008270">
    <property type="term" value="F:zinc ion binding"/>
    <property type="evidence" value="ECO:0007669"/>
    <property type="project" value="UniProtKB-KW"/>
</dbReference>
<keyword evidence="1" id="KW-0479">Metal-binding</keyword>
<proteinExistence type="predicted"/>
<dbReference type="SMART" id="SM00184">
    <property type="entry name" value="RING"/>
    <property type="match status" value="1"/>
</dbReference>
<feature type="domain" description="RING-type" evidence="5">
    <location>
        <begin position="43"/>
        <end position="90"/>
    </location>
</feature>
<dbReference type="Proteomes" id="UP001152622">
    <property type="component" value="Chromosome 21"/>
</dbReference>
<evidence type="ECO:0000256" key="3">
    <source>
        <dbReference type="ARBA" id="ARBA00022833"/>
    </source>
</evidence>
<dbReference type="EMBL" id="JAINUF010000021">
    <property type="protein sequence ID" value="KAJ8335205.1"/>
    <property type="molecule type" value="Genomic_DNA"/>
</dbReference>
<keyword evidence="2 4" id="KW-0863">Zinc-finger</keyword>
<dbReference type="AlphaFoldDB" id="A0A9Q1IC93"/>
<protein>
    <recommendedName>
        <fullName evidence="5">RING-type domain-containing protein</fullName>
    </recommendedName>
</protein>
<reference evidence="6" key="1">
    <citation type="journal article" date="2023" name="Science">
        <title>Genome structures resolve the early diversification of teleost fishes.</title>
        <authorList>
            <person name="Parey E."/>
            <person name="Louis A."/>
            <person name="Montfort J."/>
            <person name="Bouchez O."/>
            <person name="Roques C."/>
            <person name="Iampietro C."/>
            <person name="Lluch J."/>
            <person name="Castinel A."/>
            <person name="Donnadieu C."/>
            <person name="Desvignes T."/>
            <person name="Floi Bucao C."/>
            <person name="Jouanno E."/>
            <person name="Wen M."/>
            <person name="Mejri S."/>
            <person name="Dirks R."/>
            <person name="Jansen H."/>
            <person name="Henkel C."/>
            <person name="Chen W.J."/>
            <person name="Zahm M."/>
            <person name="Cabau C."/>
            <person name="Klopp C."/>
            <person name="Thompson A.W."/>
            <person name="Robinson-Rechavi M."/>
            <person name="Braasch I."/>
            <person name="Lecointre G."/>
            <person name="Bobe J."/>
            <person name="Postlethwait J.H."/>
            <person name="Berthelot C."/>
            <person name="Roest Crollius H."/>
            <person name="Guiguen Y."/>
        </authorList>
    </citation>
    <scope>NUCLEOTIDE SEQUENCE</scope>
    <source>
        <strain evidence="6">WJC10195</strain>
    </source>
</reference>
<organism evidence="6 7">
    <name type="scientific">Synaphobranchus kaupii</name>
    <name type="common">Kaup's arrowtooth eel</name>
    <dbReference type="NCBI Taxonomy" id="118154"/>
    <lineage>
        <taxon>Eukaryota</taxon>
        <taxon>Metazoa</taxon>
        <taxon>Chordata</taxon>
        <taxon>Craniata</taxon>
        <taxon>Vertebrata</taxon>
        <taxon>Euteleostomi</taxon>
        <taxon>Actinopterygii</taxon>
        <taxon>Neopterygii</taxon>
        <taxon>Teleostei</taxon>
        <taxon>Anguilliformes</taxon>
        <taxon>Synaphobranchidae</taxon>
        <taxon>Synaphobranchus</taxon>
    </lineage>
</organism>
<dbReference type="Gene3D" id="3.30.40.10">
    <property type="entry name" value="Zinc/RING finger domain, C3HC4 (zinc finger)"/>
    <property type="match status" value="1"/>
</dbReference>
<comment type="caution">
    <text evidence="6">The sequence shown here is derived from an EMBL/GenBank/DDBJ whole genome shotgun (WGS) entry which is preliminary data.</text>
</comment>
<keyword evidence="7" id="KW-1185">Reference proteome</keyword>